<dbReference type="EMBL" id="AFBI03000023">
    <property type="protein sequence ID" value="EJW04128.1"/>
    <property type="molecule type" value="Genomic_DNA"/>
</dbReference>
<keyword evidence="2" id="KW-1185">Reference proteome</keyword>
<reference evidence="2" key="2">
    <citation type="submission" date="2015-07" db="EMBL/GenBank/DDBJ databases">
        <title>Contrasting host-pathogen interactions and genome evolution in two generalist and specialist microsporidian pathogens of mosquitoes.</title>
        <authorList>
            <consortium name="The Broad Institute Genomics Platform"/>
            <consortium name="The Broad Institute Genome Sequencing Center for Infectious Disease"/>
            <person name="Cuomo C.A."/>
            <person name="Sanscrainte N.D."/>
            <person name="Goldberg J.M."/>
            <person name="Heiman D."/>
            <person name="Young S."/>
            <person name="Zeng Q."/>
            <person name="Becnel J.J."/>
            <person name="Birren B.W."/>
        </authorList>
    </citation>
    <scope>NUCLEOTIDE SEQUENCE [LARGE SCALE GENOMIC DNA]</scope>
    <source>
        <strain evidence="2">USNM 41457</strain>
    </source>
</reference>
<evidence type="ECO:0000313" key="2">
    <source>
        <dbReference type="Proteomes" id="UP000003163"/>
    </source>
</evidence>
<dbReference type="HOGENOM" id="CLU_1677860_0_0_1"/>
<name>J8ZWT9_EDHAE</name>
<gene>
    <name evidence="1" type="ORF">EDEG_01564</name>
</gene>
<evidence type="ECO:0000313" key="1">
    <source>
        <dbReference type="EMBL" id="EJW04128.1"/>
    </source>
</evidence>
<dbReference type="AlphaFoldDB" id="J8ZWT9"/>
<dbReference type="Proteomes" id="UP000003163">
    <property type="component" value="Unassembled WGS sequence"/>
</dbReference>
<proteinExistence type="predicted"/>
<protein>
    <submittedName>
        <fullName evidence="1">Uncharacterized protein</fullName>
    </submittedName>
</protein>
<dbReference type="InParanoid" id="J8ZWT9"/>
<accession>J8ZWT9</accession>
<sequence length="157" mass="18876">MFKSHVYKKLGILTQFNEFISQIKLYSNIYIFPSLKNKFDFSGLYFHSKVEEKLYFVEFSLIPTFKDNKILWSITFSNNLLNKQFKNYSSKIHNSIIEIANEVQIFLDQSDVSNFSENLENCSEFFFNENDSNPNIFKEMVDYLKKNRNELDRYFKD</sequence>
<comment type="caution">
    <text evidence="1">The sequence shown here is derived from an EMBL/GenBank/DDBJ whole genome shotgun (WGS) entry which is preliminary data.</text>
</comment>
<reference evidence="1 2" key="1">
    <citation type="submission" date="2011-08" db="EMBL/GenBank/DDBJ databases">
        <authorList>
            <person name="Liu Z.J."/>
            <person name="Shi F.L."/>
            <person name="Lu J.Q."/>
            <person name="Li M."/>
            <person name="Wang Z.L."/>
        </authorList>
    </citation>
    <scope>NUCLEOTIDE SEQUENCE [LARGE SCALE GENOMIC DNA]</scope>
    <source>
        <strain evidence="1 2">USNM 41457</strain>
    </source>
</reference>
<organism evidence="1 2">
    <name type="scientific">Edhazardia aedis (strain USNM 41457)</name>
    <name type="common">Microsporidian parasite</name>
    <dbReference type="NCBI Taxonomy" id="1003232"/>
    <lineage>
        <taxon>Eukaryota</taxon>
        <taxon>Fungi</taxon>
        <taxon>Fungi incertae sedis</taxon>
        <taxon>Microsporidia</taxon>
        <taxon>Edhazardia</taxon>
    </lineage>
</organism>
<dbReference type="VEuPathDB" id="MicrosporidiaDB:EDEG_01564"/>